<evidence type="ECO:0000256" key="2">
    <source>
        <dbReference type="ARBA" id="ARBA00023043"/>
    </source>
</evidence>
<dbReference type="GO" id="GO:0071356">
    <property type="term" value="P:cellular response to tumor necrosis factor"/>
    <property type="evidence" value="ECO:0007669"/>
    <property type="project" value="TreeGrafter"/>
</dbReference>
<feature type="repeat" description="ANK" evidence="3">
    <location>
        <begin position="83"/>
        <end position="115"/>
    </location>
</feature>
<dbReference type="Pfam" id="PF12796">
    <property type="entry name" value="Ank_2"/>
    <property type="match status" value="1"/>
</dbReference>
<dbReference type="Gene3D" id="1.25.40.20">
    <property type="entry name" value="Ankyrin repeat-containing domain"/>
    <property type="match status" value="1"/>
</dbReference>
<dbReference type="OrthoDB" id="5398411at2759"/>
<keyword evidence="2 3" id="KW-0040">ANK repeat</keyword>
<keyword evidence="1" id="KW-0677">Repeat</keyword>
<accession>A0A2T7A0W4</accession>
<dbReference type="InterPro" id="IPR051070">
    <property type="entry name" value="NF-kappa-B_inhibitor"/>
</dbReference>
<dbReference type="SUPFAM" id="SSF48403">
    <property type="entry name" value="Ankyrin repeat"/>
    <property type="match status" value="1"/>
</dbReference>
<dbReference type="PROSITE" id="PS50088">
    <property type="entry name" value="ANK_REPEAT"/>
    <property type="match status" value="2"/>
</dbReference>
<dbReference type="InterPro" id="IPR002110">
    <property type="entry name" value="Ankyrin_rpt"/>
</dbReference>
<dbReference type="Proteomes" id="UP000244722">
    <property type="component" value="Unassembled WGS sequence"/>
</dbReference>
<dbReference type="AlphaFoldDB" id="A0A2T7A0W4"/>
<dbReference type="SMART" id="SM00248">
    <property type="entry name" value="ANK"/>
    <property type="match status" value="3"/>
</dbReference>
<proteinExistence type="predicted"/>
<feature type="non-terminal residue" evidence="4">
    <location>
        <position position="116"/>
    </location>
</feature>
<dbReference type="STRING" id="42251.A0A2T7A0W4"/>
<dbReference type="GO" id="GO:0051059">
    <property type="term" value="F:NF-kappaB binding"/>
    <property type="evidence" value="ECO:0007669"/>
    <property type="project" value="TreeGrafter"/>
</dbReference>
<evidence type="ECO:0000256" key="1">
    <source>
        <dbReference type="ARBA" id="ARBA00022737"/>
    </source>
</evidence>
<evidence type="ECO:0000256" key="3">
    <source>
        <dbReference type="PROSITE-ProRule" id="PRU00023"/>
    </source>
</evidence>
<sequence length="116" mass="12786">HDTPILLQDPKTGDTPLHLSVRHQSPRLLHQLLSHPLGKSHVDVPAWDGRTPLHLAVSTGNQDLVRMLVGAGANIDCKQRGRQALTPLHMALEKRDKGMFGLLRELGADENVPDVF</sequence>
<dbReference type="PANTHER" id="PTHR46680:SF3">
    <property type="entry name" value="NF-KAPPA-B INHIBITOR CACTUS"/>
    <property type="match status" value="1"/>
</dbReference>
<dbReference type="EMBL" id="NESQ01000046">
    <property type="protein sequence ID" value="PUU81376.1"/>
    <property type="molecule type" value="Genomic_DNA"/>
</dbReference>
<reference evidence="4 5" key="1">
    <citation type="submission" date="2017-04" db="EMBL/GenBank/DDBJ databases">
        <title>Draft genome sequence of Tuber borchii Vittad., a whitish edible truffle.</title>
        <authorList>
            <consortium name="DOE Joint Genome Institute"/>
            <person name="Murat C."/>
            <person name="Kuo A."/>
            <person name="Barry K.W."/>
            <person name="Clum A."/>
            <person name="Dockter R.B."/>
            <person name="Fauchery L."/>
            <person name="Iotti M."/>
            <person name="Kohler A."/>
            <person name="Labutti K."/>
            <person name="Lindquist E.A."/>
            <person name="Lipzen A."/>
            <person name="Ohm R.A."/>
            <person name="Wang M."/>
            <person name="Grigoriev I.V."/>
            <person name="Zambonelli A."/>
            <person name="Martin F.M."/>
        </authorList>
    </citation>
    <scope>NUCLEOTIDE SEQUENCE [LARGE SCALE GENOMIC DNA]</scope>
    <source>
        <strain evidence="4 5">Tbo3840</strain>
    </source>
</reference>
<gene>
    <name evidence="4" type="ORF">B9Z19DRAFT_891035</name>
</gene>
<evidence type="ECO:0000313" key="4">
    <source>
        <dbReference type="EMBL" id="PUU81376.1"/>
    </source>
</evidence>
<keyword evidence="5" id="KW-1185">Reference proteome</keyword>
<dbReference type="InterPro" id="IPR036770">
    <property type="entry name" value="Ankyrin_rpt-contain_sf"/>
</dbReference>
<name>A0A2T7A0W4_TUBBO</name>
<dbReference type="PRINTS" id="PR01415">
    <property type="entry name" value="ANKYRIN"/>
</dbReference>
<comment type="caution">
    <text evidence="4">The sequence shown here is derived from an EMBL/GenBank/DDBJ whole genome shotgun (WGS) entry which is preliminary data.</text>
</comment>
<organism evidence="4 5">
    <name type="scientific">Tuber borchii</name>
    <name type="common">White truffle</name>
    <dbReference type="NCBI Taxonomy" id="42251"/>
    <lineage>
        <taxon>Eukaryota</taxon>
        <taxon>Fungi</taxon>
        <taxon>Dikarya</taxon>
        <taxon>Ascomycota</taxon>
        <taxon>Pezizomycotina</taxon>
        <taxon>Pezizomycetes</taxon>
        <taxon>Pezizales</taxon>
        <taxon>Tuberaceae</taxon>
        <taxon>Tuber</taxon>
    </lineage>
</organism>
<feature type="repeat" description="ANK" evidence="3">
    <location>
        <begin position="48"/>
        <end position="80"/>
    </location>
</feature>
<feature type="non-terminal residue" evidence="4">
    <location>
        <position position="1"/>
    </location>
</feature>
<evidence type="ECO:0000313" key="5">
    <source>
        <dbReference type="Proteomes" id="UP000244722"/>
    </source>
</evidence>
<dbReference type="GO" id="GO:0005829">
    <property type="term" value="C:cytosol"/>
    <property type="evidence" value="ECO:0007669"/>
    <property type="project" value="TreeGrafter"/>
</dbReference>
<protein>
    <submittedName>
        <fullName evidence="4">Ankyrin repeat-containing domain protein</fullName>
    </submittedName>
</protein>
<dbReference type="PANTHER" id="PTHR46680">
    <property type="entry name" value="NF-KAPPA-B INHIBITOR ALPHA"/>
    <property type="match status" value="1"/>
</dbReference>
<dbReference type="PROSITE" id="PS50297">
    <property type="entry name" value="ANK_REP_REGION"/>
    <property type="match status" value="2"/>
</dbReference>